<feature type="region of interest" description="Disordered" evidence="1">
    <location>
        <begin position="1"/>
        <end position="36"/>
    </location>
</feature>
<accession>A0A2C8F9K1</accession>
<keyword evidence="3" id="KW-1185">Reference proteome</keyword>
<feature type="region of interest" description="Disordered" evidence="1">
    <location>
        <begin position="77"/>
        <end position="97"/>
    </location>
</feature>
<protein>
    <submittedName>
        <fullName evidence="2">Uncharacterized protein</fullName>
    </submittedName>
</protein>
<dbReference type="EMBL" id="LT907975">
    <property type="protein sequence ID" value="SOB59091.1"/>
    <property type="molecule type" value="Genomic_DNA"/>
</dbReference>
<feature type="compositionally biased region" description="Basic and acidic residues" evidence="1">
    <location>
        <begin position="12"/>
        <end position="21"/>
    </location>
</feature>
<dbReference type="AlphaFoldDB" id="A0A2C8F9K1"/>
<organism evidence="2 3">
    <name type="scientific">Pseudodesulfovibrio profundus</name>
    <dbReference type="NCBI Taxonomy" id="57320"/>
    <lineage>
        <taxon>Bacteria</taxon>
        <taxon>Pseudomonadati</taxon>
        <taxon>Thermodesulfobacteriota</taxon>
        <taxon>Desulfovibrionia</taxon>
        <taxon>Desulfovibrionales</taxon>
        <taxon>Desulfovibrionaceae</taxon>
    </lineage>
</organism>
<evidence type="ECO:0000256" key="1">
    <source>
        <dbReference type="SAM" id="MobiDB-lite"/>
    </source>
</evidence>
<reference evidence="3" key="1">
    <citation type="submission" date="2017-09" db="EMBL/GenBank/DDBJ databases">
        <authorList>
            <person name="Regsiter A."/>
            <person name="William W."/>
        </authorList>
    </citation>
    <scope>NUCLEOTIDE SEQUENCE [LARGE SCALE GENOMIC DNA]</scope>
    <source>
        <strain evidence="3">500-1</strain>
    </source>
</reference>
<dbReference type="Proteomes" id="UP000219215">
    <property type="component" value="Chromosome DPRO"/>
</dbReference>
<name>A0A2C8F9K1_9BACT</name>
<evidence type="ECO:0000313" key="3">
    <source>
        <dbReference type="Proteomes" id="UP000219215"/>
    </source>
</evidence>
<dbReference type="KEGG" id="pprf:DPRO_2186"/>
<gene>
    <name evidence="2" type="ORF">DPRO_2186</name>
</gene>
<sequence length="182" mass="20505">MPDHTETAPGHETGHPRRELTSAHLPAGPRQGSDAAHNHLQQTAEGQEKGQPYGRPQSFFSRSYLLIHKGEDIRRPRYVGNKQYDKDQHGSTDNSSECTGTGRHFFNLLCKLRHFGIRQGVYPSLRFINVNSVAFKSLTQIASLEKVLHDSAVFFIHGRRDGGLGGDHCRLCHRHGHIEHDQ</sequence>
<proteinExistence type="predicted"/>
<evidence type="ECO:0000313" key="2">
    <source>
        <dbReference type="EMBL" id="SOB59091.1"/>
    </source>
</evidence>